<feature type="transmembrane region" description="Helical" evidence="11">
    <location>
        <begin position="328"/>
        <end position="348"/>
    </location>
</feature>
<dbReference type="Pfam" id="PF00654">
    <property type="entry name" value="Voltage_CLC"/>
    <property type="match status" value="1"/>
</dbReference>
<feature type="transmembrane region" description="Helical" evidence="11">
    <location>
        <begin position="154"/>
        <end position="178"/>
    </location>
</feature>
<evidence type="ECO:0000256" key="11">
    <source>
        <dbReference type="SAM" id="Phobius"/>
    </source>
</evidence>
<dbReference type="GO" id="GO:0034707">
    <property type="term" value="C:chloride channel complex"/>
    <property type="evidence" value="ECO:0007669"/>
    <property type="project" value="UniProtKB-KW"/>
</dbReference>
<evidence type="ECO:0000256" key="10">
    <source>
        <dbReference type="PROSITE-ProRule" id="PRU00703"/>
    </source>
</evidence>
<evidence type="ECO:0000313" key="13">
    <source>
        <dbReference type="EMBL" id="TZE81005.1"/>
    </source>
</evidence>
<keyword evidence="4 11" id="KW-1133">Transmembrane helix</keyword>
<dbReference type="InterPro" id="IPR046342">
    <property type="entry name" value="CBS_dom_sf"/>
</dbReference>
<feature type="transmembrane region" description="Helical" evidence="11">
    <location>
        <begin position="360"/>
        <end position="385"/>
    </location>
</feature>
<dbReference type="RefSeq" id="WP_149545985.1">
    <property type="nucleotide sequence ID" value="NZ_VTPS01000019.1"/>
</dbReference>
<dbReference type="CDD" id="cd00400">
    <property type="entry name" value="Voltage_gated_ClC"/>
    <property type="match status" value="1"/>
</dbReference>
<feature type="transmembrane region" description="Helical" evidence="11">
    <location>
        <begin position="190"/>
        <end position="209"/>
    </location>
</feature>
<feature type="transmembrane region" description="Helical" evidence="11">
    <location>
        <begin position="229"/>
        <end position="252"/>
    </location>
</feature>
<feature type="transmembrane region" description="Helical" evidence="11">
    <location>
        <begin position="391"/>
        <end position="411"/>
    </location>
</feature>
<keyword evidence="2" id="KW-0813">Transport</keyword>
<dbReference type="Pfam" id="PF00571">
    <property type="entry name" value="CBS"/>
    <property type="match status" value="2"/>
</dbReference>
<evidence type="ECO:0000313" key="14">
    <source>
        <dbReference type="Proteomes" id="UP000322976"/>
    </source>
</evidence>
<dbReference type="SMART" id="SM00116">
    <property type="entry name" value="CBS"/>
    <property type="match status" value="2"/>
</dbReference>
<comment type="caution">
    <text evidence="13">The sequence shown here is derived from an EMBL/GenBank/DDBJ whole genome shotgun (WGS) entry which is preliminary data.</text>
</comment>
<dbReference type="Proteomes" id="UP000322976">
    <property type="component" value="Unassembled WGS sequence"/>
</dbReference>
<comment type="subcellular location">
    <subcellularLocation>
        <location evidence="1">Membrane</location>
        <topology evidence="1">Multi-pass membrane protein</topology>
    </subcellularLocation>
</comment>
<feature type="domain" description="CBS" evidence="12">
    <location>
        <begin position="445"/>
        <end position="502"/>
    </location>
</feature>
<gene>
    <name evidence="13" type="ORF">FWJ32_10900</name>
</gene>
<evidence type="ECO:0000256" key="4">
    <source>
        <dbReference type="ARBA" id="ARBA00022989"/>
    </source>
</evidence>
<keyword evidence="10" id="KW-0129">CBS domain</keyword>
<dbReference type="InterPro" id="IPR000644">
    <property type="entry name" value="CBS_dom"/>
</dbReference>
<dbReference type="AlphaFoldDB" id="A0A5D8Q8A8"/>
<organism evidence="13 14">
    <name type="scientific">Calorimonas adulescens</name>
    <dbReference type="NCBI Taxonomy" id="2606906"/>
    <lineage>
        <taxon>Bacteria</taxon>
        <taxon>Bacillati</taxon>
        <taxon>Bacillota</taxon>
        <taxon>Clostridia</taxon>
        <taxon>Thermoanaerobacterales</taxon>
        <taxon>Thermoanaerobacteraceae</taxon>
        <taxon>Calorimonas</taxon>
    </lineage>
</organism>
<dbReference type="GO" id="GO:0005254">
    <property type="term" value="F:chloride channel activity"/>
    <property type="evidence" value="ECO:0007669"/>
    <property type="project" value="UniProtKB-KW"/>
</dbReference>
<evidence type="ECO:0000256" key="7">
    <source>
        <dbReference type="ARBA" id="ARBA00023173"/>
    </source>
</evidence>
<proteinExistence type="predicted"/>
<evidence type="ECO:0000256" key="8">
    <source>
        <dbReference type="ARBA" id="ARBA00023214"/>
    </source>
</evidence>
<evidence type="ECO:0000256" key="9">
    <source>
        <dbReference type="ARBA" id="ARBA00023303"/>
    </source>
</evidence>
<feature type="transmembrane region" description="Helical" evidence="11">
    <location>
        <begin position="58"/>
        <end position="80"/>
    </location>
</feature>
<feature type="transmembrane region" description="Helical" evidence="11">
    <location>
        <begin position="302"/>
        <end position="322"/>
    </location>
</feature>
<dbReference type="PROSITE" id="PS51371">
    <property type="entry name" value="CBS"/>
    <property type="match status" value="2"/>
</dbReference>
<dbReference type="InterPro" id="IPR001807">
    <property type="entry name" value="ClC"/>
</dbReference>
<evidence type="ECO:0000256" key="6">
    <source>
        <dbReference type="ARBA" id="ARBA00023136"/>
    </source>
</evidence>
<feature type="transmembrane region" description="Helical" evidence="11">
    <location>
        <begin position="12"/>
        <end position="38"/>
    </location>
</feature>
<keyword evidence="5" id="KW-0406">Ion transport</keyword>
<dbReference type="Gene3D" id="3.10.580.10">
    <property type="entry name" value="CBS-domain"/>
    <property type="match status" value="2"/>
</dbReference>
<keyword evidence="3 11" id="KW-0812">Transmembrane</keyword>
<evidence type="ECO:0000259" key="12">
    <source>
        <dbReference type="PROSITE" id="PS51371"/>
    </source>
</evidence>
<keyword evidence="8" id="KW-0868">Chloride</keyword>
<keyword evidence="14" id="KW-1185">Reference proteome</keyword>
<feature type="domain" description="CBS" evidence="12">
    <location>
        <begin position="507"/>
        <end position="562"/>
    </location>
</feature>
<dbReference type="SUPFAM" id="SSF54631">
    <property type="entry name" value="CBS-domain pair"/>
    <property type="match status" value="1"/>
</dbReference>
<keyword evidence="9" id="KW-0407">Ion channel</keyword>
<reference evidence="13 14" key="1">
    <citation type="submission" date="2019-08" db="EMBL/GenBank/DDBJ databases">
        <title>Calorimonas adulescens gen. nov., sp. nov., an anaerobic thermophilic bacterium from Sakhalin hot spring.</title>
        <authorList>
            <person name="Khomyakova M.A."/>
            <person name="Merkel A.Y."/>
            <person name="Novikov A."/>
            <person name="Bonch-Osmolovskaya E.A."/>
            <person name="Slobodkin A.I."/>
        </authorList>
    </citation>
    <scope>NUCLEOTIDE SEQUENCE [LARGE SCALE GENOMIC DNA]</scope>
    <source>
        <strain evidence="13 14">A05MB</strain>
    </source>
</reference>
<dbReference type="PRINTS" id="PR00762">
    <property type="entry name" value="CLCHANNEL"/>
</dbReference>
<dbReference type="EMBL" id="VTPS01000019">
    <property type="protein sequence ID" value="TZE81005.1"/>
    <property type="molecule type" value="Genomic_DNA"/>
</dbReference>
<feature type="transmembrane region" description="Helical" evidence="11">
    <location>
        <begin position="264"/>
        <end position="281"/>
    </location>
</feature>
<dbReference type="PANTHER" id="PTHR43427">
    <property type="entry name" value="CHLORIDE CHANNEL PROTEIN CLC-E"/>
    <property type="match status" value="1"/>
</dbReference>
<accession>A0A5D8Q8A8</accession>
<name>A0A5D8Q8A8_9THEO</name>
<keyword evidence="7" id="KW-0869">Chloride channel</keyword>
<evidence type="ECO:0000256" key="3">
    <source>
        <dbReference type="ARBA" id="ARBA00022692"/>
    </source>
</evidence>
<sequence length="563" mass="59936">MYHLYLLERQYGKFLMIGLALVIGLGAGFGAVLFRYLIDFITRVSFVDGKVIFSSFNFLYILLIPAIGGLIVGPLTYFLAREAKGHGVPEVMAAVTFNKGRIRPRVIFVKSLASAITIGTGGSAGREGPIVQIGSGIGSALGQLLKLSAENIRLLVACGAAGGISATFNAPIAGTMFGLEIILGKYNSSYFIPTIVSSVTAASVSRSILGDSPAFRIPPLALNSYYELVLFAVLGVVGGLFAILYIKTLYGIEDVFDKVTIPPYVKPALGGLIVGLIGVFYPQVMGTGYEFIESAIAGKMGIALLAVLCILKLLATSFSIGSGGSGGVFAPGLFMGAMLGGTFGYVFHSIFGGGITPIGAYALAGMGAIFAATAHAPLTAIIMLFELTDGYHLILPIMITCGIATLVSTHLHKESIYTVKLKRRGLDILSIRESELNTVRIKDIMTEDVVFVEKQYTISQTVDKMRHTGHFTMPVMDNGNMVGIIAYKDIVNAIINGNEDDTIGKYMTKNVVTIWPEATLREALLIMGDDDISKLPVMEDGKLVGIVSRNDILKASHTIVKAA</sequence>
<dbReference type="Gene3D" id="1.10.3080.10">
    <property type="entry name" value="Clc chloride channel"/>
    <property type="match status" value="1"/>
</dbReference>
<evidence type="ECO:0000256" key="2">
    <source>
        <dbReference type="ARBA" id="ARBA00022448"/>
    </source>
</evidence>
<dbReference type="SUPFAM" id="SSF81340">
    <property type="entry name" value="Clc chloride channel"/>
    <property type="match status" value="1"/>
</dbReference>
<dbReference type="InterPro" id="IPR050368">
    <property type="entry name" value="ClC-type_chloride_channel"/>
</dbReference>
<protein>
    <submittedName>
        <fullName evidence="13">CBS domain-containing protein</fullName>
    </submittedName>
</protein>
<dbReference type="FunFam" id="1.10.3080.10:FF:000018">
    <property type="entry name" value="Chloride transporter, ClC family"/>
    <property type="match status" value="1"/>
</dbReference>
<keyword evidence="6 11" id="KW-0472">Membrane</keyword>
<evidence type="ECO:0000256" key="5">
    <source>
        <dbReference type="ARBA" id="ARBA00023065"/>
    </source>
</evidence>
<evidence type="ECO:0000256" key="1">
    <source>
        <dbReference type="ARBA" id="ARBA00004141"/>
    </source>
</evidence>
<dbReference type="InterPro" id="IPR014743">
    <property type="entry name" value="Cl-channel_core"/>
</dbReference>
<dbReference type="PANTHER" id="PTHR43427:SF6">
    <property type="entry name" value="CHLORIDE CHANNEL PROTEIN CLC-E"/>
    <property type="match status" value="1"/>
</dbReference>